<feature type="region of interest" description="Disordered" evidence="1">
    <location>
        <begin position="195"/>
        <end position="233"/>
    </location>
</feature>
<dbReference type="EMBL" id="OU893345">
    <property type="protein sequence ID" value="CAG9785726.1"/>
    <property type="molecule type" value="Genomic_DNA"/>
</dbReference>
<sequence length="447" mass="51007">MEGKQDMSDSEGPLIDDNIIRIQLRKPGQRKWELRTRNHSPSVKFPIIQLFDSDGNLLVETNDENISIKSSDFEEHPLQTTHSLQEKDFRHYINKNGIRKNNTITGFKIYTRVYKTPPVTDDNAKNCNKSYVIRDDSSVVNIPSKLTLNNNSTNLHTNSLETSPFQSEGISDISSYKSSDNETCDLEKVTQQNELNKTLSPIENDAIANKGSNYSSISSLSDANPSSNDDKKNDVCEIGLHKSRSFNDSALRDASNETGGVTLSRSKSGAAYNPPHNKISFLNTYLKSLPARMNSYPDWFTLQRRRTIESPQNSRVPVRRCELPKISLEKIQCPCKMDDNTSDNEFINIPTDYAADFEMKKRLKMFRRGLSEIEPGYRDRTVFTEDRRHSVSGMVRAAHTSSSESVDEADVVLSRLKRRILKNKIREKRRSLGEKFQLGKYRFTRST</sequence>
<feature type="compositionally biased region" description="Polar residues" evidence="1">
    <location>
        <begin position="164"/>
        <end position="178"/>
    </location>
</feature>
<reference evidence="2" key="1">
    <citation type="submission" date="2021-12" db="EMBL/GenBank/DDBJ databases">
        <authorList>
            <person name="King R."/>
        </authorList>
    </citation>
    <scope>NUCLEOTIDE SEQUENCE</scope>
</reference>
<feature type="compositionally biased region" description="Polar residues" evidence="1">
    <location>
        <begin position="210"/>
        <end position="227"/>
    </location>
</feature>
<evidence type="ECO:0000313" key="3">
    <source>
        <dbReference type="Proteomes" id="UP001153714"/>
    </source>
</evidence>
<feature type="compositionally biased region" description="Polar residues" evidence="1">
    <location>
        <begin position="256"/>
        <end position="267"/>
    </location>
</feature>
<feature type="compositionally biased region" description="Low complexity" evidence="1">
    <location>
        <begin position="150"/>
        <end position="163"/>
    </location>
</feature>
<evidence type="ECO:0000313" key="2">
    <source>
        <dbReference type="EMBL" id="CAG9785726.1"/>
    </source>
</evidence>
<dbReference type="Proteomes" id="UP001153714">
    <property type="component" value="Chromosome 14"/>
</dbReference>
<keyword evidence="3" id="KW-1185">Reference proteome</keyword>
<accession>A0A9N9QY88</accession>
<name>A0A9N9QY88_9NEOP</name>
<protein>
    <submittedName>
        <fullName evidence="2">Uncharacterized protein</fullName>
    </submittedName>
</protein>
<feature type="region of interest" description="Disordered" evidence="1">
    <location>
        <begin position="150"/>
        <end position="179"/>
    </location>
</feature>
<organism evidence="2 3">
    <name type="scientific">Diatraea saccharalis</name>
    <name type="common">sugarcane borer</name>
    <dbReference type="NCBI Taxonomy" id="40085"/>
    <lineage>
        <taxon>Eukaryota</taxon>
        <taxon>Metazoa</taxon>
        <taxon>Ecdysozoa</taxon>
        <taxon>Arthropoda</taxon>
        <taxon>Hexapoda</taxon>
        <taxon>Insecta</taxon>
        <taxon>Pterygota</taxon>
        <taxon>Neoptera</taxon>
        <taxon>Endopterygota</taxon>
        <taxon>Lepidoptera</taxon>
        <taxon>Glossata</taxon>
        <taxon>Ditrysia</taxon>
        <taxon>Pyraloidea</taxon>
        <taxon>Crambidae</taxon>
        <taxon>Crambinae</taxon>
        <taxon>Diatraea</taxon>
    </lineage>
</organism>
<feature type="region of interest" description="Disordered" evidence="1">
    <location>
        <begin position="250"/>
        <end position="269"/>
    </location>
</feature>
<gene>
    <name evidence="2" type="ORF">DIATSA_LOCUS3738</name>
</gene>
<proteinExistence type="predicted"/>
<reference evidence="2" key="2">
    <citation type="submission" date="2022-10" db="EMBL/GenBank/DDBJ databases">
        <authorList>
            <consortium name="ENA_rothamsted_submissions"/>
            <consortium name="culmorum"/>
            <person name="King R."/>
        </authorList>
    </citation>
    <scope>NUCLEOTIDE SEQUENCE</scope>
</reference>
<dbReference type="AlphaFoldDB" id="A0A9N9QY88"/>
<evidence type="ECO:0000256" key="1">
    <source>
        <dbReference type="SAM" id="MobiDB-lite"/>
    </source>
</evidence>
<dbReference type="OrthoDB" id="165498at2759"/>